<evidence type="ECO:0000313" key="4">
    <source>
        <dbReference type="RefSeq" id="XP_045546183.1"/>
    </source>
</evidence>
<sequence length="270" mass="30151">MLRYWTPRTQMRGVERLIFLFWLLQGVPFIDGVEEADNEIDYSADSDDIPLIDGVEEADNERDHSTDSDDIPLIDGVEEADNERDHSTDSDDIPLIDGVEEADNERDHSTDSDDIPLIDGVEEADNERDHSTDSDDIPLIDGVEEADNERDHSTDSNDIPLIDGVEEADNERDHSTDSDGDLSVLLGAGAAGMGLLAVLALTYRRMHVKRSWNLNPENTPELMLTYLCTHKHTAHPSVFVCQNNCVANEEATEETTAEHVRNVEPIFVEP</sequence>
<reference evidence="4" key="1">
    <citation type="submission" date="2025-08" db="UniProtKB">
        <authorList>
            <consortium name="RefSeq"/>
        </authorList>
    </citation>
    <scope>IDENTIFICATION</scope>
</reference>
<dbReference type="GeneID" id="106563869"/>
<keyword evidence="1" id="KW-1133">Transmembrane helix</keyword>
<keyword evidence="3" id="KW-1185">Reference proteome</keyword>
<keyword evidence="1" id="KW-0812">Transmembrane</keyword>
<organism evidence="3 4">
    <name type="scientific">Salmo salar</name>
    <name type="common">Atlantic salmon</name>
    <dbReference type="NCBI Taxonomy" id="8030"/>
    <lineage>
        <taxon>Eukaryota</taxon>
        <taxon>Metazoa</taxon>
        <taxon>Chordata</taxon>
        <taxon>Craniata</taxon>
        <taxon>Vertebrata</taxon>
        <taxon>Euteleostomi</taxon>
        <taxon>Actinopterygii</taxon>
        <taxon>Neopterygii</taxon>
        <taxon>Teleostei</taxon>
        <taxon>Protacanthopterygii</taxon>
        <taxon>Salmoniformes</taxon>
        <taxon>Salmonidae</taxon>
        <taxon>Salmoninae</taxon>
        <taxon>Salmo</taxon>
    </lineage>
</organism>
<evidence type="ECO:0000313" key="3">
    <source>
        <dbReference type="Proteomes" id="UP001652741"/>
    </source>
</evidence>
<name>A0ABM3CHZ3_SALSA</name>
<proteinExistence type="predicted"/>
<dbReference type="RefSeq" id="XP_045546183.1">
    <property type="nucleotide sequence ID" value="XM_045690227.1"/>
</dbReference>
<dbReference type="Proteomes" id="UP001652741">
    <property type="component" value="Chromosome ssa11"/>
</dbReference>
<protein>
    <submittedName>
        <fullName evidence="4">Dentin sialophosphoprotein isoform X1</fullName>
    </submittedName>
</protein>
<feature type="chain" id="PRO_5045548039" evidence="2">
    <location>
        <begin position="33"/>
        <end position="270"/>
    </location>
</feature>
<keyword evidence="2" id="KW-0732">Signal</keyword>
<gene>
    <name evidence="4" type="primary">LOC106563869</name>
</gene>
<accession>A0ABM3CHZ3</accession>
<evidence type="ECO:0000256" key="2">
    <source>
        <dbReference type="SAM" id="SignalP"/>
    </source>
</evidence>
<evidence type="ECO:0000256" key="1">
    <source>
        <dbReference type="SAM" id="Phobius"/>
    </source>
</evidence>
<keyword evidence="1" id="KW-0472">Membrane</keyword>
<feature type="signal peptide" evidence="2">
    <location>
        <begin position="1"/>
        <end position="32"/>
    </location>
</feature>
<feature type="transmembrane region" description="Helical" evidence="1">
    <location>
        <begin position="182"/>
        <end position="203"/>
    </location>
</feature>